<evidence type="ECO:0000313" key="7">
    <source>
        <dbReference type="EMBL" id="VEN34309.1"/>
    </source>
</evidence>
<dbReference type="GO" id="GO:0000462">
    <property type="term" value="P:maturation of SSU-rRNA from tricistronic rRNA transcript (SSU-rRNA, 5.8S rRNA, LSU-rRNA)"/>
    <property type="evidence" value="ECO:0007669"/>
    <property type="project" value="TreeGrafter"/>
</dbReference>
<sequence length="476" mass="55467">MDLEGDYSASDSENDYDEKEKELLEKVRRRRKEYSDSEDEVFGVGSDSDNKSDLAASDIEDQDDDNLPDRRAWGKDKRQYYQTDYVDADYGGFQGKDAQLAEQEEEEARNLQKQLAQQLDEDDFSLDMLNKKTPEIEKQAEEIVKTDFSKLSTRQKIQLLQKESPEFFSLVEDFEAKMNIGKDYLHPTVQKFKKGQIPDCNAVEFVQTYYELILNYCTNIYMYLLLKASKTSNIQNHPVIKRLYQYRQLLLQLEPVFEEIIKPQIELLLQDNEENADKPVVEKKKMLKLLSGVKEKKSKRPDNKKLKEHLDEDSDKKDRLSKRNDKKVKFNLESDKVDTVTKSKKDKGLKNEKGKAVGSEDRESTEIAGIHEKDNLDENVNDEPGLSDDGKEQEEDYTDDKGEKRAITYQMAKNKGLTPHRKKEHRNPRVKHKLKYRKAIIRRKGAVREVRKELKRYDGEISGIKASVTKSIKIKT</sequence>
<evidence type="ECO:0000256" key="2">
    <source>
        <dbReference type="ARBA" id="ARBA00010979"/>
    </source>
</evidence>
<dbReference type="GO" id="GO:0032040">
    <property type="term" value="C:small-subunit processome"/>
    <property type="evidence" value="ECO:0007669"/>
    <property type="project" value="TreeGrafter"/>
</dbReference>
<comment type="subcellular location">
    <subcellularLocation>
        <location evidence="1">Nucleus</location>
    </subcellularLocation>
</comment>
<dbReference type="EMBL" id="CAACVG010000564">
    <property type="protein sequence ID" value="VEN34309.1"/>
    <property type="molecule type" value="Genomic_DNA"/>
</dbReference>
<dbReference type="OrthoDB" id="1924577at2759"/>
<feature type="compositionally biased region" description="Basic and acidic residues" evidence="5">
    <location>
        <begin position="300"/>
        <end position="327"/>
    </location>
</feature>
<proteinExistence type="inferred from homology"/>
<feature type="region of interest" description="Disordered" evidence="5">
    <location>
        <begin position="1"/>
        <end position="75"/>
    </location>
</feature>
<organism evidence="7 8">
    <name type="scientific">Callosobruchus maculatus</name>
    <name type="common">Southern cowpea weevil</name>
    <name type="synonym">Pulse bruchid</name>
    <dbReference type="NCBI Taxonomy" id="64391"/>
    <lineage>
        <taxon>Eukaryota</taxon>
        <taxon>Metazoa</taxon>
        <taxon>Ecdysozoa</taxon>
        <taxon>Arthropoda</taxon>
        <taxon>Hexapoda</taxon>
        <taxon>Insecta</taxon>
        <taxon>Pterygota</taxon>
        <taxon>Neoptera</taxon>
        <taxon>Endopterygota</taxon>
        <taxon>Coleoptera</taxon>
        <taxon>Polyphaga</taxon>
        <taxon>Cucujiformia</taxon>
        <taxon>Chrysomeloidea</taxon>
        <taxon>Chrysomelidae</taxon>
        <taxon>Bruchinae</taxon>
        <taxon>Bruchini</taxon>
        <taxon>Callosobruchus</taxon>
    </lineage>
</organism>
<dbReference type="Pfam" id="PF09368">
    <property type="entry name" value="Sas10"/>
    <property type="match status" value="1"/>
</dbReference>
<dbReference type="Pfam" id="PF04000">
    <property type="entry name" value="Sas10_Utp3"/>
    <property type="match status" value="1"/>
</dbReference>
<evidence type="ECO:0000256" key="4">
    <source>
        <dbReference type="ARBA" id="ARBA00023242"/>
    </source>
</evidence>
<evidence type="ECO:0000259" key="6">
    <source>
        <dbReference type="Pfam" id="PF09368"/>
    </source>
</evidence>
<evidence type="ECO:0000256" key="1">
    <source>
        <dbReference type="ARBA" id="ARBA00004123"/>
    </source>
</evidence>
<keyword evidence="8" id="KW-1185">Reference proteome</keyword>
<reference evidence="7 8" key="1">
    <citation type="submission" date="2019-01" db="EMBL/GenBank/DDBJ databases">
        <authorList>
            <person name="Sayadi A."/>
        </authorList>
    </citation>
    <scope>NUCLEOTIDE SEQUENCE [LARGE SCALE GENOMIC DNA]</scope>
</reference>
<dbReference type="InterPro" id="IPR007146">
    <property type="entry name" value="Sas10/Utp3/C1D"/>
</dbReference>
<evidence type="ECO:0000313" key="8">
    <source>
        <dbReference type="Proteomes" id="UP000410492"/>
    </source>
</evidence>
<evidence type="ECO:0000256" key="3">
    <source>
        <dbReference type="ARBA" id="ARBA00022553"/>
    </source>
</evidence>
<feature type="region of interest" description="Disordered" evidence="5">
    <location>
        <begin position="292"/>
        <end position="327"/>
    </location>
</feature>
<dbReference type="AlphaFoldDB" id="A0A653BFW9"/>
<dbReference type="PANTHER" id="PTHR13237">
    <property type="entry name" value="SOMETHING ABOUT SILENCING PROTEIN 10-RELATED"/>
    <property type="match status" value="1"/>
</dbReference>
<feature type="domain" description="Sas10 C-terminal" evidence="6">
    <location>
        <begin position="402"/>
        <end position="474"/>
    </location>
</feature>
<feature type="compositionally biased region" description="Basic and acidic residues" evidence="5">
    <location>
        <begin position="339"/>
        <end position="376"/>
    </location>
</feature>
<dbReference type="InterPro" id="IPR018972">
    <property type="entry name" value="Sas10_C_dom"/>
</dbReference>
<keyword evidence="3" id="KW-0597">Phosphoprotein</keyword>
<name>A0A653BFW9_CALMS</name>
<dbReference type="PANTHER" id="PTHR13237:SF8">
    <property type="entry name" value="SOMETHING ABOUT SILENCING PROTEIN 10"/>
    <property type="match status" value="1"/>
</dbReference>
<dbReference type="Proteomes" id="UP000410492">
    <property type="component" value="Unassembled WGS sequence"/>
</dbReference>
<comment type="similarity">
    <text evidence="2">Belongs to the SAS10 family.</text>
</comment>
<evidence type="ECO:0000256" key="5">
    <source>
        <dbReference type="SAM" id="MobiDB-lite"/>
    </source>
</evidence>
<accession>A0A653BFW9</accession>
<gene>
    <name evidence="7" type="ORF">CALMAC_LOCUS545</name>
</gene>
<protein>
    <recommendedName>
        <fullName evidence="6">Sas10 C-terminal domain-containing protein</fullName>
    </recommendedName>
</protein>
<keyword evidence="4" id="KW-0539">Nucleus</keyword>
<feature type="region of interest" description="Disordered" evidence="5">
    <location>
        <begin position="339"/>
        <end position="434"/>
    </location>
</feature>
<feature type="compositionally biased region" description="Basic residues" evidence="5">
    <location>
        <begin position="418"/>
        <end position="434"/>
    </location>
</feature>